<evidence type="ECO:0000313" key="2">
    <source>
        <dbReference type="EMBL" id="ORE85974.1"/>
    </source>
</evidence>
<dbReference type="CDD" id="cd00146">
    <property type="entry name" value="PKD"/>
    <property type="match status" value="2"/>
</dbReference>
<feature type="domain" description="PKD" evidence="1">
    <location>
        <begin position="543"/>
        <end position="587"/>
    </location>
</feature>
<dbReference type="Gene3D" id="2.60.40.10">
    <property type="entry name" value="Immunoglobulins"/>
    <property type="match status" value="2"/>
</dbReference>
<name>A0A1Y1SCQ4_9GAMM</name>
<dbReference type="RefSeq" id="WP_158523187.1">
    <property type="nucleotide sequence ID" value="NZ_AQQV01000003.1"/>
</dbReference>
<dbReference type="AlphaFoldDB" id="A0A1Y1SCQ4"/>
<dbReference type="PROSITE" id="PS50093">
    <property type="entry name" value="PKD"/>
    <property type="match status" value="2"/>
</dbReference>
<reference evidence="2 3" key="1">
    <citation type="submission" date="2013-04" db="EMBL/GenBank/DDBJ databases">
        <title>Oceanococcus atlanticus 22II-S10r2 Genome Sequencing.</title>
        <authorList>
            <person name="Lai Q."/>
            <person name="Li G."/>
            <person name="Shao Z."/>
        </authorList>
    </citation>
    <scope>NUCLEOTIDE SEQUENCE [LARGE SCALE GENOMIC DNA]</scope>
    <source>
        <strain evidence="2 3">22II-S10r2</strain>
    </source>
</reference>
<sequence>MQPAVLTQIFRCIVLVSLGLSGPAIAQLLPYDQRLQAATPMDLNHFGWAVAIDSNTAAVSRLRDQSSTPFSDAVEVYLKDELGNWNLTQTLHSPLAEQPNSRHSGSFGYSIDLSGDILVVGDYAANGTPKDDPDAPGAAWVYERDVNGLWQMKARLMGQGPHFGDYLQEDLQSGLAVSVDGDMIAIGGRERIYNVATGQRRTHGTSYIFERQDNGDWQQVASFQAQGDPIGFSYYATQPFSVDINQARLLVGAYGGMYPDNEPSAHCQHSYIYARTDTGWALEQRLRPPSAGGCGSTSGSGRAVKLDGNLAVIGGNGFVAIYKRDNQLWTLEREIHAGTDIPGAGIQFGHALALDNNLLLVGGGTSPGAQGNVTRIKRGAQSQWQDYCIWQGEPGSNLGASVALNGTHSIIGATTTPSDQHDKAGAAYTFDAGTNCGITAQFDYLPSAPLTGESIQFIDTSHADEGLQSWRWDFDGHGHSELQNPSFSFDDDGNYSVCLTVFDHIERQDTHCQIITVRNQGPHAEFTHSSPANTTSPTSFTDLSDDADGQITSWHWDFGNGAISQAQHPVHQYGQAGDYLVCLRVEDDDAATDQLCKMLRVEQTSLMHYGKAYGLQLKPLLKPVARAQRRDSCGGPASSHGEFIGVAIPGVSAQAIATEVDVDPSGSKASVYIPYLSAQLSPLLKLELVGLKVIAQTNSAKDTPHRGYMSIASLRVNGKQLVRDLLEPDSNTRLKIAPNLKLILNHQHIDDDQITVNGLKLVAPLGVELTVGHAIAGYAECL</sequence>
<dbReference type="InterPro" id="IPR035986">
    <property type="entry name" value="PKD_dom_sf"/>
</dbReference>
<dbReference type="STRING" id="1317117.ATO7_11793"/>
<comment type="caution">
    <text evidence="2">The sequence shown here is derived from an EMBL/GenBank/DDBJ whole genome shotgun (WGS) entry which is preliminary data.</text>
</comment>
<evidence type="ECO:0000313" key="3">
    <source>
        <dbReference type="Proteomes" id="UP000192342"/>
    </source>
</evidence>
<keyword evidence="3" id="KW-1185">Reference proteome</keyword>
<dbReference type="InterPro" id="IPR013783">
    <property type="entry name" value="Ig-like_fold"/>
</dbReference>
<dbReference type="SMART" id="SM00089">
    <property type="entry name" value="PKD"/>
    <property type="match status" value="2"/>
</dbReference>
<dbReference type="InterPro" id="IPR022409">
    <property type="entry name" value="PKD/Chitinase_dom"/>
</dbReference>
<dbReference type="PANTHER" id="PTHR36220:SF1">
    <property type="entry name" value="GAMMA TUBULIN COMPLEX COMPONENT C-TERMINAL DOMAIN-CONTAINING PROTEIN"/>
    <property type="match status" value="1"/>
</dbReference>
<dbReference type="Pfam" id="PF18911">
    <property type="entry name" value="PKD_4"/>
    <property type="match status" value="2"/>
</dbReference>
<protein>
    <recommendedName>
        <fullName evidence="1">PKD domain-containing protein</fullName>
    </recommendedName>
</protein>
<dbReference type="InterPro" id="IPR000601">
    <property type="entry name" value="PKD_dom"/>
</dbReference>
<dbReference type="PANTHER" id="PTHR36220">
    <property type="entry name" value="UNNAMED PRODUCT"/>
    <property type="match status" value="1"/>
</dbReference>
<accession>A0A1Y1SCQ4</accession>
<dbReference type="Proteomes" id="UP000192342">
    <property type="component" value="Unassembled WGS sequence"/>
</dbReference>
<feature type="domain" description="PKD" evidence="1">
    <location>
        <begin position="438"/>
        <end position="503"/>
    </location>
</feature>
<gene>
    <name evidence="2" type="ORF">ATO7_11793</name>
</gene>
<dbReference type="NCBIfam" id="NF040603">
    <property type="entry name" value="choice_anch_P"/>
    <property type="match status" value="1"/>
</dbReference>
<dbReference type="EMBL" id="AQQV01000003">
    <property type="protein sequence ID" value="ORE85974.1"/>
    <property type="molecule type" value="Genomic_DNA"/>
</dbReference>
<evidence type="ECO:0000259" key="1">
    <source>
        <dbReference type="PROSITE" id="PS50093"/>
    </source>
</evidence>
<dbReference type="SUPFAM" id="SSF50965">
    <property type="entry name" value="Galactose oxidase, central domain"/>
    <property type="match status" value="1"/>
</dbReference>
<dbReference type="OrthoDB" id="9790784at2"/>
<dbReference type="SUPFAM" id="SSF49299">
    <property type="entry name" value="PKD domain"/>
    <property type="match status" value="2"/>
</dbReference>
<dbReference type="InterPro" id="IPR011043">
    <property type="entry name" value="Gal_Oxase/kelch_b-propeller"/>
</dbReference>
<proteinExistence type="predicted"/>
<organism evidence="2 3">
    <name type="scientific">Oceanococcus atlanticus</name>
    <dbReference type="NCBI Taxonomy" id="1317117"/>
    <lineage>
        <taxon>Bacteria</taxon>
        <taxon>Pseudomonadati</taxon>
        <taxon>Pseudomonadota</taxon>
        <taxon>Gammaproteobacteria</taxon>
        <taxon>Chromatiales</taxon>
        <taxon>Oceanococcaceae</taxon>
        <taxon>Oceanococcus</taxon>
    </lineage>
</organism>